<protein>
    <submittedName>
        <fullName evidence="1">Unnamed protein product</fullName>
    </submittedName>
</protein>
<reference evidence="1" key="1">
    <citation type="submission" date="2023-04" db="EMBL/GenBank/DDBJ databases">
        <title>Ambrosiozyma monospora NBRC 10751.</title>
        <authorList>
            <person name="Ichikawa N."/>
            <person name="Sato H."/>
            <person name="Tonouchi N."/>
        </authorList>
    </citation>
    <scope>NUCLEOTIDE SEQUENCE</scope>
    <source>
        <strain evidence="1">NBRC 10751</strain>
    </source>
</reference>
<dbReference type="Proteomes" id="UP001165064">
    <property type="component" value="Unassembled WGS sequence"/>
</dbReference>
<gene>
    <name evidence="1" type="ORF">Amon02_000317900</name>
</gene>
<dbReference type="EMBL" id="BSXS01001975">
    <property type="protein sequence ID" value="GME77805.1"/>
    <property type="molecule type" value="Genomic_DNA"/>
</dbReference>
<evidence type="ECO:0000313" key="1">
    <source>
        <dbReference type="EMBL" id="GME77805.1"/>
    </source>
</evidence>
<proteinExistence type="predicted"/>
<name>A0ACB5SZJ7_AMBMO</name>
<evidence type="ECO:0000313" key="2">
    <source>
        <dbReference type="Proteomes" id="UP001165064"/>
    </source>
</evidence>
<accession>A0ACB5SZJ7</accession>
<organism evidence="1 2">
    <name type="scientific">Ambrosiozyma monospora</name>
    <name type="common">Yeast</name>
    <name type="synonym">Endomycopsis monosporus</name>
    <dbReference type="NCBI Taxonomy" id="43982"/>
    <lineage>
        <taxon>Eukaryota</taxon>
        <taxon>Fungi</taxon>
        <taxon>Dikarya</taxon>
        <taxon>Ascomycota</taxon>
        <taxon>Saccharomycotina</taxon>
        <taxon>Pichiomycetes</taxon>
        <taxon>Pichiales</taxon>
        <taxon>Pichiaceae</taxon>
        <taxon>Ambrosiozyma</taxon>
    </lineage>
</organism>
<keyword evidence="2" id="KW-1185">Reference proteome</keyword>
<comment type="caution">
    <text evidence="1">The sequence shown here is derived from an EMBL/GenBank/DDBJ whole genome shotgun (WGS) entry which is preliminary data.</text>
</comment>
<sequence>MTANNVNGYGKLFTVIKEFNARLGDELNISPGDTVELISDDSEYDDGWYMGKNLTTNKVGLYPKVFTKQITSTTAPNKQPTILRSRSRRLTPQGSPVTPAPPFGHAFGHDQQQPQQQTQNQHPHQQKQKLTNHLHSHHEHEHEDQDGLAAPNANSTFVSTNSNDSSRTKFSSVNRALTDIDNALKELQDQDVSTTTSVDDQSASNNTSNTNLTELPAPLDPSDVESWTPEQVTQYFSYLNFDIESAGKFARHKINGQILIQLELSYLKELDIASFGTRFEMYKEIEELRLAARNKSYKKEFNHQPSNRESRESQHSSHNRYSNSSNHNNNINNNGNPNHRSSRSSRGSINHHARKRSQSMDDIPSYMNSARSPQKNQFGAARSSAVRPMSVLPQPPKFNEETGSSSDFSSSEDDFQPPQVSSSTGLFESPRKAPQPPDFPSPVLNQEFKFGGGAGGLSGSGGGGFDTSEFSAPQAKFGTRGSSSNSSGSLPGGHGRTPSNSSSVYTNVKHNRTSSSLSFVPSDQQHSPSHSRKASAQMNMTSLGGLGVSSASGGDFINGPPPQPLQSPPPIPQHQQSQQSHGRYSSLFSSSAAAERENVYDNGNGNGRASSIANPQGAGAPARVNSVLKSPTDPRFFSNGDQSPAILENAKRASAQSTPNLSSPERRSVSAKEMSSTPKPALDTKRAVSAVPGSTPQKAGQSTPTSTLRSLTTRRKNNTSAFQEGIRDISTDEAIKTADYSGWMSKRGNLSIGSWKQRYFTLHKTRLSYFTSLKDKREKGLIDITSHRVMPATEDKLSAVYAATTGSGSYCFKLVPPAPGSRKGLTFTQQKVHYFAVETREEMRAWMAALMRATIEMDESVPVISSCVTPTVPLQKAQEMMQVARENARINLERIQAQQQLQQQQRQSQNSSLRKSSDQYQIQLNESSSEDNSLASEIYNSIGNLSGGNGVAPFQNGASTPTSNSSNTFRNNPNLKPEGIASPWWK</sequence>